<gene>
    <name evidence="1" type="ORF">CCAM_LOCUS13851</name>
</gene>
<name>A0A484L6U4_9ASTE</name>
<organism evidence="1 2">
    <name type="scientific">Cuscuta campestris</name>
    <dbReference type="NCBI Taxonomy" id="132261"/>
    <lineage>
        <taxon>Eukaryota</taxon>
        <taxon>Viridiplantae</taxon>
        <taxon>Streptophyta</taxon>
        <taxon>Embryophyta</taxon>
        <taxon>Tracheophyta</taxon>
        <taxon>Spermatophyta</taxon>
        <taxon>Magnoliopsida</taxon>
        <taxon>eudicotyledons</taxon>
        <taxon>Gunneridae</taxon>
        <taxon>Pentapetalae</taxon>
        <taxon>asterids</taxon>
        <taxon>lamiids</taxon>
        <taxon>Solanales</taxon>
        <taxon>Convolvulaceae</taxon>
        <taxon>Cuscuteae</taxon>
        <taxon>Cuscuta</taxon>
        <taxon>Cuscuta subgen. Grammica</taxon>
        <taxon>Cuscuta sect. Cleistogrammica</taxon>
    </lineage>
</organism>
<sequence>MFQKFPKLSFQSHYREDASRVGYVMAQNLFRFLAKSVTLGPMLCLRLVVRSAPRPESRDPQWQCHLA</sequence>
<evidence type="ECO:0000313" key="2">
    <source>
        <dbReference type="Proteomes" id="UP000595140"/>
    </source>
</evidence>
<evidence type="ECO:0000313" key="1">
    <source>
        <dbReference type="EMBL" id="VFQ72075.1"/>
    </source>
</evidence>
<proteinExistence type="predicted"/>
<reference evidence="1 2" key="1">
    <citation type="submission" date="2018-04" db="EMBL/GenBank/DDBJ databases">
        <authorList>
            <person name="Vogel A."/>
        </authorList>
    </citation>
    <scope>NUCLEOTIDE SEQUENCE [LARGE SCALE GENOMIC DNA]</scope>
</reference>
<accession>A0A484L6U4</accession>
<protein>
    <submittedName>
        <fullName evidence="1">Uncharacterized protein</fullName>
    </submittedName>
</protein>
<dbReference type="Proteomes" id="UP000595140">
    <property type="component" value="Unassembled WGS sequence"/>
</dbReference>
<dbReference type="AlphaFoldDB" id="A0A484L6U4"/>
<dbReference type="EMBL" id="OOIL02001115">
    <property type="protein sequence ID" value="VFQ72075.1"/>
    <property type="molecule type" value="Genomic_DNA"/>
</dbReference>
<keyword evidence="2" id="KW-1185">Reference proteome</keyword>